<evidence type="ECO:0000313" key="3">
    <source>
        <dbReference type="Ensembl" id="ENSPNYP00000008077.1"/>
    </source>
</evidence>
<feature type="transmembrane region" description="Helical" evidence="2">
    <location>
        <begin position="19"/>
        <end position="38"/>
    </location>
</feature>
<organism evidence="3">
    <name type="scientific">Pundamilia nyererei</name>
    <dbReference type="NCBI Taxonomy" id="303518"/>
    <lineage>
        <taxon>Eukaryota</taxon>
        <taxon>Metazoa</taxon>
        <taxon>Chordata</taxon>
        <taxon>Craniata</taxon>
        <taxon>Vertebrata</taxon>
        <taxon>Euteleostomi</taxon>
        <taxon>Actinopterygii</taxon>
        <taxon>Neopterygii</taxon>
        <taxon>Teleostei</taxon>
        <taxon>Neoteleostei</taxon>
        <taxon>Acanthomorphata</taxon>
        <taxon>Ovalentaria</taxon>
        <taxon>Cichlomorphae</taxon>
        <taxon>Cichliformes</taxon>
        <taxon>Cichlidae</taxon>
        <taxon>African cichlids</taxon>
        <taxon>Pseudocrenilabrinae</taxon>
        <taxon>Haplochromini</taxon>
        <taxon>Pundamilia</taxon>
    </lineage>
</organism>
<reference evidence="3" key="1">
    <citation type="submission" date="2023-09" db="UniProtKB">
        <authorList>
            <consortium name="Ensembl"/>
        </authorList>
    </citation>
    <scope>IDENTIFICATION</scope>
</reference>
<evidence type="ECO:0000256" key="1">
    <source>
        <dbReference type="SAM" id="Coils"/>
    </source>
</evidence>
<keyword evidence="2" id="KW-0472">Membrane</keyword>
<dbReference type="GO" id="GO:0009062">
    <property type="term" value="P:fatty acid catabolic process"/>
    <property type="evidence" value="ECO:0007669"/>
    <property type="project" value="TreeGrafter"/>
</dbReference>
<dbReference type="InterPro" id="IPR052096">
    <property type="entry name" value="Endocannabinoid_amidase"/>
</dbReference>
<dbReference type="SUPFAM" id="SSF75304">
    <property type="entry name" value="Amidase signature (AS) enzymes"/>
    <property type="match status" value="1"/>
</dbReference>
<dbReference type="STRING" id="303518.ENSPNYP00000008077"/>
<sequence>MQALQNIEQFIKGVKMDKWAVALLTGATCVVGSVVMLVKKISSHRETEEKIKRARNRRDESLQRAEQAVLRYKESHPTTDSAFILTLSLSELTKQLKEGSLTPEDVLYSYMEKTLAVNKKLNCCTEILLEKWCLCVFIFVFYTFSCCQLHDALQSPYLSCGCSHCFHRLLSGHVGQTLQRALPALHEGSGTTGQRKQEVKLLSFSVSQERLQTSETTS</sequence>
<dbReference type="Ensembl" id="ENSPNYT00000008275.1">
    <property type="protein sequence ID" value="ENSPNYP00000008077.1"/>
    <property type="gene ID" value="ENSPNYG00000006188.1"/>
</dbReference>
<keyword evidence="1" id="KW-0175">Coiled coil</keyword>
<name>A0A3B4FC58_9CICH</name>
<accession>A0A3B4FC58</accession>
<dbReference type="GO" id="GO:0017064">
    <property type="term" value="F:fatty acid amide hydrolase activity"/>
    <property type="evidence" value="ECO:0007669"/>
    <property type="project" value="TreeGrafter"/>
</dbReference>
<evidence type="ECO:0000256" key="2">
    <source>
        <dbReference type="SAM" id="Phobius"/>
    </source>
</evidence>
<dbReference type="AlphaFoldDB" id="A0A3B4FC58"/>
<protein>
    <submittedName>
        <fullName evidence="3">Uncharacterized protein</fullName>
    </submittedName>
</protein>
<dbReference type="Gene3D" id="3.90.1300.10">
    <property type="entry name" value="Amidase signature (AS) domain"/>
    <property type="match status" value="1"/>
</dbReference>
<dbReference type="PANTHER" id="PTHR45847">
    <property type="entry name" value="FATTY ACID AMIDE HYDROLASE"/>
    <property type="match status" value="1"/>
</dbReference>
<proteinExistence type="predicted"/>
<dbReference type="GeneTree" id="ENSGT00940000163316"/>
<dbReference type="GO" id="GO:0004040">
    <property type="term" value="F:amidase activity"/>
    <property type="evidence" value="ECO:0007669"/>
    <property type="project" value="TreeGrafter"/>
</dbReference>
<keyword evidence="2" id="KW-0812">Transmembrane</keyword>
<keyword evidence="2" id="KW-1133">Transmembrane helix</keyword>
<dbReference type="PANTHER" id="PTHR45847:SF6">
    <property type="entry name" value="FATTY ACID AMIDE HYDROLASE"/>
    <property type="match status" value="1"/>
</dbReference>
<feature type="coiled-coil region" evidence="1">
    <location>
        <begin position="44"/>
        <end position="71"/>
    </location>
</feature>
<dbReference type="InterPro" id="IPR036928">
    <property type="entry name" value="AS_sf"/>
</dbReference>